<evidence type="ECO:0000256" key="8">
    <source>
        <dbReference type="ARBA" id="ARBA00022917"/>
    </source>
</evidence>
<dbReference type="CDD" id="cd00769">
    <property type="entry name" value="PheRS_beta_core"/>
    <property type="match status" value="1"/>
</dbReference>
<evidence type="ECO:0000256" key="5">
    <source>
        <dbReference type="ARBA" id="ARBA00022741"/>
    </source>
</evidence>
<keyword evidence="8" id="KW-0648">Protein biosynthesis</keyword>
<dbReference type="SMART" id="SM00874">
    <property type="entry name" value="B5"/>
    <property type="match status" value="1"/>
</dbReference>
<dbReference type="Gene3D" id="3.30.930.10">
    <property type="entry name" value="Bira Bifunctional Protein, Domain 2"/>
    <property type="match status" value="1"/>
</dbReference>
<proteinExistence type="predicted"/>
<evidence type="ECO:0000256" key="6">
    <source>
        <dbReference type="ARBA" id="ARBA00022840"/>
    </source>
</evidence>
<evidence type="ECO:0000313" key="11">
    <source>
        <dbReference type="EMBL" id="CEG12297.1"/>
    </source>
</evidence>
<keyword evidence="6" id="KW-0067">ATP-binding</keyword>
<sequence length="303" mass="34391">MKSTSQIMQTNAIELSISYVNKILGMKFNIYEIQNLLLKAGMNSNLINKNRLNVFVPPYRTDILHEMDIAEDIAIAYGYENFIPEIPKISTIGQEDKFLKFCNKLINLMLGLNFQETMSLILTNRENLFKRMNIHIEAENVENARDVVETENALSTEHDVVRNYLLPSLLSFLEINKTKGYPQRIFEVGHCVEKTDNKNFQEALKISGVIAGTKTNFSEIKAVVEGILFGITDSSNVKISETERPFFINGRAAKILIKDADAGFFGEISPFVIENFCIEVPVTAFEININILNKLLNVQKIIE</sequence>
<dbReference type="Pfam" id="PF17759">
    <property type="entry name" value="tRNA_synthFbeta"/>
    <property type="match status" value="1"/>
</dbReference>
<gene>
    <name evidence="11" type="ORF">MSIBF_A2100006</name>
</gene>
<name>A0A098E8F1_9ZZZZ</name>
<dbReference type="GO" id="GO:0005524">
    <property type="term" value="F:ATP binding"/>
    <property type="evidence" value="ECO:0007669"/>
    <property type="project" value="UniProtKB-KW"/>
</dbReference>
<feature type="domain" description="B5" evidence="10">
    <location>
        <begin position="8"/>
        <end position="84"/>
    </location>
</feature>
<dbReference type="SUPFAM" id="SSF46955">
    <property type="entry name" value="Putative DNA-binding domain"/>
    <property type="match status" value="1"/>
</dbReference>
<dbReference type="EC" id="6.1.1.20" evidence="2"/>
<accession>A0A098E8F1</accession>
<organism evidence="11">
    <name type="scientific">groundwater metagenome</name>
    <dbReference type="NCBI Taxonomy" id="717931"/>
    <lineage>
        <taxon>unclassified sequences</taxon>
        <taxon>metagenomes</taxon>
        <taxon>ecological metagenomes</taxon>
    </lineage>
</organism>
<dbReference type="GO" id="GO:0003723">
    <property type="term" value="F:RNA binding"/>
    <property type="evidence" value="ECO:0007669"/>
    <property type="project" value="InterPro"/>
</dbReference>
<evidence type="ECO:0000256" key="1">
    <source>
        <dbReference type="ARBA" id="ARBA00001946"/>
    </source>
</evidence>
<evidence type="ECO:0000256" key="9">
    <source>
        <dbReference type="ARBA" id="ARBA00023146"/>
    </source>
</evidence>
<evidence type="ECO:0000256" key="4">
    <source>
        <dbReference type="ARBA" id="ARBA00022723"/>
    </source>
</evidence>
<dbReference type="InterPro" id="IPR041616">
    <property type="entry name" value="PheRS_beta_core"/>
</dbReference>
<dbReference type="GO" id="GO:0000287">
    <property type="term" value="F:magnesium ion binding"/>
    <property type="evidence" value="ECO:0007669"/>
    <property type="project" value="InterPro"/>
</dbReference>
<evidence type="ECO:0000256" key="7">
    <source>
        <dbReference type="ARBA" id="ARBA00022842"/>
    </source>
</evidence>
<protein>
    <recommendedName>
        <fullName evidence="2">phenylalanine--tRNA ligase</fullName>
        <ecNumber evidence="2">6.1.1.20</ecNumber>
    </recommendedName>
</protein>
<dbReference type="GO" id="GO:0009328">
    <property type="term" value="C:phenylalanine-tRNA ligase complex"/>
    <property type="evidence" value="ECO:0007669"/>
    <property type="project" value="TreeGrafter"/>
</dbReference>
<comment type="cofactor">
    <cofactor evidence="1">
        <name>Mg(2+)</name>
        <dbReference type="ChEBI" id="CHEBI:18420"/>
    </cofactor>
</comment>
<dbReference type="InterPro" id="IPR045060">
    <property type="entry name" value="Phe-tRNA-ligase_IIc_bsu"/>
</dbReference>
<dbReference type="EMBL" id="CCXY01000125">
    <property type="protein sequence ID" value="CEG12297.1"/>
    <property type="molecule type" value="Genomic_DNA"/>
</dbReference>
<evidence type="ECO:0000256" key="2">
    <source>
        <dbReference type="ARBA" id="ARBA00012814"/>
    </source>
</evidence>
<evidence type="ECO:0000256" key="3">
    <source>
        <dbReference type="ARBA" id="ARBA00022598"/>
    </source>
</evidence>
<dbReference type="SUPFAM" id="SSF55681">
    <property type="entry name" value="Class II aaRS and biotin synthetases"/>
    <property type="match status" value="1"/>
</dbReference>
<dbReference type="Gene3D" id="3.30.56.10">
    <property type="match status" value="1"/>
</dbReference>
<keyword evidence="4" id="KW-0479">Metal-binding</keyword>
<evidence type="ECO:0000259" key="10">
    <source>
        <dbReference type="PROSITE" id="PS51483"/>
    </source>
</evidence>
<dbReference type="AlphaFoldDB" id="A0A098E8F1"/>
<keyword evidence="3 11" id="KW-0436">Ligase</keyword>
<dbReference type="InterPro" id="IPR009061">
    <property type="entry name" value="DNA-bd_dom_put_sf"/>
</dbReference>
<keyword evidence="5" id="KW-0547">Nucleotide-binding</keyword>
<dbReference type="InterPro" id="IPR045864">
    <property type="entry name" value="aa-tRNA-synth_II/BPL/LPL"/>
</dbReference>
<reference evidence="11" key="1">
    <citation type="submission" date="2014-09" db="EMBL/GenBank/DDBJ databases">
        <authorList>
            <person name="Probst J Alexander"/>
        </authorList>
    </citation>
    <scope>NUCLEOTIDE SEQUENCE</scope>
</reference>
<dbReference type="PANTHER" id="PTHR10947">
    <property type="entry name" value="PHENYLALANYL-TRNA SYNTHETASE BETA CHAIN AND LEUCINE-RICH REPEAT-CONTAINING PROTEIN 47"/>
    <property type="match status" value="1"/>
</dbReference>
<dbReference type="GO" id="GO:0006432">
    <property type="term" value="P:phenylalanyl-tRNA aminoacylation"/>
    <property type="evidence" value="ECO:0007669"/>
    <property type="project" value="InterPro"/>
</dbReference>
<dbReference type="InterPro" id="IPR005147">
    <property type="entry name" value="tRNA_synthase_B5-dom"/>
</dbReference>
<dbReference type="PANTHER" id="PTHR10947:SF0">
    <property type="entry name" value="PHENYLALANINE--TRNA LIGASE BETA SUBUNIT"/>
    <property type="match status" value="1"/>
</dbReference>
<keyword evidence="7" id="KW-0460">Magnesium</keyword>
<dbReference type="GO" id="GO:0004826">
    <property type="term" value="F:phenylalanine-tRNA ligase activity"/>
    <property type="evidence" value="ECO:0007669"/>
    <property type="project" value="UniProtKB-EC"/>
</dbReference>
<dbReference type="PROSITE" id="PS51483">
    <property type="entry name" value="B5"/>
    <property type="match status" value="1"/>
</dbReference>
<dbReference type="Pfam" id="PF03484">
    <property type="entry name" value="B5"/>
    <property type="match status" value="1"/>
</dbReference>
<keyword evidence="9" id="KW-0030">Aminoacyl-tRNA synthetase</keyword>